<name>A0ABD1ZAL9_9MARC</name>
<comment type="caution">
    <text evidence="2">The sequence shown here is derived from an EMBL/GenBank/DDBJ whole genome shotgun (WGS) entry which is preliminary data.</text>
</comment>
<gene>
    <name evidence="2" type="ORF">R1flu_012026</name>
</gene>
<evidence type="ECO:0000256" key="1">
    <source>
        <dbReference type="SAM" id="MobiDB-lite"/>
    </source>
</evidence>
<organism evidence="2 3">
    <name type="scientific">Riccia fluitans</name>
    <dbReference type="NCBI Taxonomy" id="41844"/>
    <lineage>
        <taxon>Eukaryota</taxon>
        <taxon>Viridiplantae</taxon>
        <taxon>Streptophyta</taxon>
        <taxon>Embryophyta</taxon>
        <taxon>Marchantiophyta</taxon>
        <taxon>Marchantiopsida</taxon>
        <taxon>Marchantiidae</taxon>
        <taxon>Marchantiales</taxon>
        <taxon>Ricciaceae</taxon>
        <taxon>Riccia</taxon>
    </lineage>
</organism>
<reference evidence="2 3" key="1">
    <citation type="submission" date="2024-09" db="EMBL/GenBank/DDBJ databases">
        <title>Chromosome-scale assembly of Riccia fluitans.</title>
        <authorList>
            <person name="Paukszto L."/>
            <person name="Sawicki J."/>
            <person name="Karawczyk K."/>
            <person name="Piernik-Szablinska J."/>
            <person name="Szczecinska M."/>
            <person name="Mazdziarz M."/>
        </authorList>
    </citation>
    <scope>NUCLEOTIDE SEQUENCE [LARGE SCALE GENOMIC DNA]</scope>
    <source>
        <strain evidence="2">Rf_01</strain>
        <tissue evidence="2">Aerial parts of the thallus</tissue>
    </source>
</reference>
<dbReference type="EMBL" id="JBHFFA010000002">
    <property type="protein sequence ID" value="KAL2644439.1"/>
    <property type="molecule type" value="Genomic_DNA"/>
</dbReference>
<dbReference type="AlphaFoldDB" id="A0ABD1ZAL9"/>
<protein>
    <submittedName>
        <fullName evidence="2">Uncharacterized protein</fullName>
    </submittedName>
</protein>
<evidence type="ECO:0000313" key="3">
    <source>
        <dbReference type="Proteomes" id="UP001605036"/>
    </source>
</evidence>
<evidence type="ECO:0000313" key="2">
    <source>
        <dbReference type="EMBL" id="KAL2644439.1"/>
    </source>
</evidence>
<dbReference type="Proteomes" id="UP001605036">
    <property type="component" value="Unassembled WGS sequence"/>
</dbReference>
<sequence length="277" mass="32199">MYVLNMPKYITSLQRYCAHEDIFLWDIMNTNAEGDRLLLKDTRGGTNIIGRNEIAIVFGAKHKKKKDFRSIKRYKEILYYKDAAPYGPTYVVPFDDYSGRVVLVTREENTTRGGRRVGRMDTYNEGYRYELPQLLKFPKLITSLADLRQRCKLPEEIPIASPELVEYNAARKKIDCKRGSETDQPGSTKRPHAAENERGLPSTKINKETIDGLRERLAAKDAEKSNVHALARTEVQRELEEFKRSMTVKKRLPKRLISRSWPKFKLNWRSINGHPRP</sequence>
<keyword evidence="3" id="KW-1185">Reference proteome</keyword>
<accession>A0ABD1ZAL9</accession>
<feature type="region of interest" description="Disordered" evidence="1">
    <location>
        <begin position="176"/>
        <end position="201"/>
    </location>
</feature>
<proteinExistence type="predicted"/>